<organism evidence="1 2">
    <name type="scientific">Flavobacterium sinopsychrotolerans</name>
    <dbReference type="NCBI Taxonomy" id="604089"/>
    <lineage>
        <taxon>Bacteria</taxon>
        <taxon>Pseudomonadati</taxon>
        <taxon>Bacteroidota</taxon>
        <taxon>Flavobacteriia</taxon>
        <taxon>Flavobacteriales</taxon>
        <taxon>Flavobacteriaceae</taxon>
        <taxon>Flavobacterium</taxon>
    </lineage>
</organism>
<dbReference type="OrthoDB" id="885042at2"/>
<sequence length="59" mass="6781">MKSIVIVLLISLTSFHPIETKVYICGSRGAKKFHYTENCRGLTACKHEIVKNITFYITY</sequence>
<evidence type="ECO:0000313" key="1">
    <source>
        <dbReference type="EMBL" id="SEO10613.1"/>
    </source>
</evidence>
<name>A0A1H8LZS8_9FLAO</name>
<gene>
    <name evidence="1" type="ORF">SAMN04487942_1756</name>
</gene>
<accession>A0A1H8LZS8</accession>
<keyword evidence="2" id="KW-1185">Reference proteome</keyword>
<dbReference type="AlphaFoldDB" id="A0A1H8LZS8"/>
<dbReference type="EMBL" id="FODN01000003">
    <property type="protein sequence ID" value="SEO10613.1"/>
    <property type="molecule type" value="Genomic_DNA"/>
</dbReference>
<evidence type="ECO:0000313" key="2">
    <source>
        <dbReference type="Proteomes" id="UP000198657"/>
    </source>
</evidence>
<dbReference type="Proteomes" id="UP000198657">
    <property type="component" value="Unassembled WGS sequence"/>
</dbReference>
<proteinExistence type="predicted"/>
<dbReference type="RefSeq" id="WP_091169410.1">
    <property type="nucleotide sequence ID" value="NZ_CBCSFM010000005.1"/>
</dbReference>
<protein>
    <submittedName>
        <fullName evidence="1">Uncharacterized protein</fullName>
    </submittedName>
</protein>
<reference evidence="2" key="1">
    <citation type="submission" date="2016-10" db="EMBL/GenBank/DDBJ databases">
        <authorList>
            <person name="Varghese N."/>
            <person name="Submissions S."/>
        </authorList>
    </citation>
    <scope>NUCLEOTIDE SEQUENCE [LARGE SCALE GENOMIC DNA]</scope>
    <source>
        <strain evidence="2">CGMCC 1.8704</strain>
    </source>
</reference>
<dbReference type="STRING" id="604089.SAMN04487942_1756"/>